<evidence type="ECO:0000313" key="4">
    <source>
        <dbReference type="Proteomes" id="UP000324021"/>
    </source>
</evidence>
<sequence>MTENNIPEDAYRHDPVSADEDVARLRLQLKDHSLEQLEAIGLVEWDREANIVRKGPDFGDEKLTE</sequence>
<dbReference type="OrthoDB" id="247722at2157"/>
<keyword evidence="3" id="KW-1185">Reference proteome</keyword>
<name>A0A1G6ZP36_9EURY</name>
<dbReference type="EMBL" id="FMZP01000113">
    <property type="protein sequence ID" value="SDE04153.1"/>
    <property type="molecule type" value="Genomic_DNA"/>
</dbReference>
<reference evidence="2" key="2">
    <citation type="submission" date="2016-10" db="EMBL/GenBank/DDBJ databases">
        <authorList>
            <person name="de Groot N.N."/>
        </authorList>
    </citation>
    <scope>NUCLEOTIDE SEQUENCE [LARGE SCALE GENOMIC DNA]</scope>
    <source>
        <strain evidence="2">CDM_6</strain>
    </source>
</reference>
<proteinExistence type="predicted"/>
<protein>
    <submittedName>
        <fullName evidence="1">Uncharacterized protein</fullName>
    </submittedName>
</protein>
<evidence type="ECO:0000313" key="3">
    <source>
        <dbReference type="Proteomes" id="UP000199320"/>
    </source>
</evidence>
<dbReference type="Proteomes" id="UP000199320">
    <property type="component" value="Unassembled WGS sequence"/>
</dbReference>
<evidence type="ECO:0000313" key="2">
    <source>
        <dbReference type="EMBL" id="SEU13962.1"/>
    </source>
</evidence>
<dbReference type="Proteomes" id="UP000324021">
    <property type="component" value="Unassembled WGS sequence"/>
</dbReference>
<dbReference type="AlphaFoldDB" id="A0A1G6ZP36"/>
<organism evidence="1 4">
    <name type="scientific">Natrinema hispanicum</name>
    <dbReference type="NCBI Taxonomy" id="392421"/>
    <lineage>
        <taxon>Archaea</taxon>
        <taxon>Methanobacteriati</taxon>
        <taxon>Methanobacteriota</taxon>
        <taxon>Stenosarchaea group</taxon>
        <taxon>Halobacteria</taxon>
        <taxon>Halobacteriales</taxon>
        <taxon>Natrialbaceae</taxon>
        <taxon>Natrinema</taxon>
    </lineage>
</organism>
<dbReference type="EMBL" id="FOIC01000062">
    <property type="protein sequence ID" value="SEU13962.1"/>
    <property type="molecule type" value="Genomic_DNA"/>
</dbReference>
<evidence type="ECO:0000313" key="1">
    <source>
        <dbReference type="EMBL" id="SDE04153.1"/>
    </source>
</evidence>
<accession>A0A1G6ZP36</accession>
<gene>
    <name evidence="2" type="ORF">SAMN04488694_16211</name>
    <name evidence="1" type="ORF">SAMN05192552_11131</name>
</gene>
<dbReference type="RefSeq" id="WP_092936123.1">
    <property type="nucleotide sequence ID" value="NZ_FMZP01000113.1"/>
</dbReference>
<reference evidence="3 4" key="1">
    <citation type="submission" date="2016-10" db="EMBL/GenBank/DDBJ databases">
        <authorList>
            <person name="Varghese N."/>
            <person name="Submissions S."/>
        </authorList>
    </citation>
    <scope>NUCLEOTIDE SEQUENCE [LARGE SCALE GENOMIC DNA]</scope>
    <source>
        <strain evidence="1 4">CDM_1</strain>
        <strain evidence="3">CDM_6</strain>
    </source>
</reference>